<proteinExistence type="predicted"/>
<accession>A0A0P1AE69</accession>
<keyword evidence="2" id="KW-1185">Reference proteome</keyword>
<dbReference type="RefSeq" id="XP_024575184.1">
    <property type="nucleotide sequence ID" value="XM_024724293.1"/>
</dbReference>
<dbReference type="GeneID" id="36403922"/>
<sequence>MSLDLILSCQCKLRLAWMVKNVSNSDASGRINWKTKIRDTTSELPLNAGSDKLIRGADACCESLTQFTGVT</sequence>
<dbReference type="AlphaFoldDB" id="A0A0P1AE69"/>
<organism evidence="1 2">
    <name type="scientific">Plasmopara halstedii</name>
    <name type="common">Downy mildew of sunflower</name>
    <dbReference type="NCBI Taxonomy" id="4781"/>
    <lineage>
        <taxon>Eukaryota</taxon>
        <taxon>Sar</taxon>
        <taxon>Stramenopiles</taxon>
        <taxon>Oomycota</taxon>
        <taxon>Peronosporomycetes</taxon>
        <taxon>Peronosporales</taxon>
        <taxon>Peronosporaceae</taxon>
        <taxon>Plasmopara</taxon>
    </lineage>
</organism>
<protein>
    <submittedName>
        <fullName evidence="1">Uncharacterized protein</fullName>
    </submittedName>
</protein>
<name>A0A0P1AE69_PLAHL</name>
<reference evidence="2" key="1">
    <citation type="submission" date="2014-09" db="EMBL/GenBank/DDBJ databases">
        <authorList>
            <person name="Sharma Rahul"/>
            <person name="Thines Marco"/>
        </authorList>
    </citation>
    <scope>NUCLEOTIDE SEQUENCE [LARGE SCALE GENOMIC DNA]</scope>
</reference>
<evidence type="ECO:0000313" key="2">
    <source>
        <dbReference type="Proteomes" id="UP000054928"/>
    </source>
</evidence>
<dbReference type="EMBL" id="CCYD01000322">
    <property type="protein sequence ID" value="CEG38815.1"/>
    <property type="molecule type" value="Genomic_DNA"/>
</dbReference>
<evidence type="ECO:0000313" key="1">
    <source>
        <dbReference type="EMBL" id="CEG38815.1"/>
    </source>
</evidence>
<dbReference type="Proteomes" id="UP000054928">
    <property type="component" value="Unassembled WGS sequence"/>
</dbReference>